<sequence length="342" mass="39712">MNTIITKDENSIKQIKKNLKTRLISATILVLLLGFYLAFPILYYFTNNSSFHLLTAYNLISLILSSVVLFLSIRELLISFNIKNLDQKLFLEILTVVLFWIPFSNIESKIPVYNSLNLKEYWYLIIIAIVLYLFLTTLFLMKFCNKNIIQVTKILFVLLIMVFAFKAINFLGFLKINGVILYGFSSIIWIWATIILTDSFAYLFGIRFGRHKLAPSISPKKSWEGAIGGFFLSTIINLIWVLTIFFVPWTRNFAPFIGMFDLLLNNNVTLMLLVYIFLTILISLFTQFGDLVFSYIKRSIDVKDFSNLIPGHGGILDRLDSFYFVFFIIYIILHISLTFNRI</sequence>
<dbReference type="PANTHER" id="PTHR46382:SF1">
    <property type="entry name" value="PHOSPHATIDATE CYTIDYLYLTRANSFERASE"/>
    <property type="match status" value="1"/>
</dbReference>
<dbReference type="UniPathway" id="UPA00557">
    <property type="reaction ID" value="UER00614"/>
</dbReference>
<keyword evidence="16" id="KW-0594">Phospholipid biosynthesis</keyword>
<dbReference type="InterPro" id="IPR000374">
    <property type="entry name" value="PC_trans"/>
</dbReference>
<comment type="caution">
    <text evidence="20">The sequence shown here is derived from an EMBL/GenBank/DDBJ whole genome shotgun (WGS) entry which is preliminary data.</text>
</comment>
<evidence type="ECO:0000256" key="17">
    <source>
        <dbReference type="ARBA" id="ARBA00023264"/>
    </source>
</evidence>
<evidence type="ECO:0000256" key="7">
    <source>
        <dbReference type="ARBA" id="ARBA00019373"/>
    </source>
</evidence>
<reference evidence="20 21" key="1">
    <citation type="submission" date="2014-02" db="EMBL/GenBank/DDBJ databases">
        <title>Genome sequence of Mycoplasma capricolum subsp. capricolum strain 14232.</title>
        <authorList>
            <person name="Sirand-Pugnet P."/>
            <person name="Breton M."/>
            <person name="Dordet-Frisoni E."/>
            <person name="Baranowski E."/>
            <person name="Barre A."/>
            <person name="Couture C."/>
            <person name="Dupuy V."/>
            <person name="Gaurivaud P."/>
            <person name="Jacob D."/>
            <person name="Lemaitre C."/>
            <person name="Manso-Silvan L."/>
            <person name="Nikolski M."/>
            <person name="Nouvel L.-X."/>
            <person name="Poumarat F."/>
            <person name="Tardy F."/>
            <person name="Thebault P."/>
            <person name="Theil S."/>
            <person name="Citti C."/>
            <person name="Thiaucourt F."/>
            <person name="Blanchard A."/>
        </authorList>
    </citation>
    <scope>NUCLEOTIDE SEQUENCE [LARGE SCALE GENOMIC DNA]</scope>
    <source>
        <strain evidence="20 21">14232</strain>
    </source>
</reference>
<evidence type="ECO:0000256" key="5">
    <source>
        <dbReference type="ARBA" id="ARBA00010185"/>
    </source>
</evidence>
<evidence type="ECO:0000256" key="6">
    <source>
        <dbReference type="ARBA" id="ARBA00012487"/>
    </source>
</evidence>
<dbReference type="GO" id="GO:0004605">
    <property type="term" value="F:phosphatidate cytidylyltransferase activity"/>
    <property type="evidence" value="ECO:0007669"/>
    <property type="project" value="UniProtKB-EC"/>
</dbReference>
<feature type="transmembrane region" description="Helical" evidence="19">
    <location>
        <begin position="269"/>
        <end position="293"/>
    </location>
</feature>
<keyword evidence="13 19" id="KW-1133">Transmembrane helix</keyword>
<keyword evidence="14" id="KW-0443">Lipid metabolism</keyword>
<evidence type="ECO:0000313" key="20">
    <source>
        <dbReference type="EMBL" id="KEZ20971.1"/>
    </source>
</evidence>
<dbReference type="EC" id="2.7.7.41" evidence="6 18"/>
<feature type="transmembrane region" description="Helical" evidence="19">
    <location>
        <begin position="57"/>
        <end position="77"/>
    </location>
</feature>
<evidence type="ECO:0000256" key="10">
    <source>
        <dbReference type="ARBA" id="ARBA00022679"/>
    </source>
</evidence>
<feature type="transmembrane region" description="Helical" evidence="19">
    <location>
        <begin position="322"/>
        <end position="339"/>
    </location>
</feature>
<evidence type="ECO:0000256" key="4">
    <source>
        <dbReference type="ARBA" id="ARBA00005189"/>
    </source>
</evidence>
<dbReference type="AlphaFoldDB" id="A0A084ESM9"/>
<evidence type="ECO:0000256" key="11">
    <source>
        <dbReference type="ARBA" id="ARBA00022692"/>
    </source>
</evidence>
<evidence type="ECO:0000256" key="16">
    <source>
        <dbReference type="ARBA" id="ARBA00023209"/>
    </source>
</evidence>
<proteinExistence type="inferred from homology"/>
<feature type="transmembrane region" description="Helical" evidence="19">
    <location>
        <begin position="23"/>
        <end position="45"/>
    </location>
</feature>
<protein>
    <recommendedName>
        <fullName evidence="7 18">Phosphatidate cytidylyltransferase</fullName>
        <ecNumber evidence="6 18">2.7.7.41</ecNumber>
    </recommendedName>
</protein>
<evidence type="ECO:0000256" key="13">
    <source>
        <dbReference type="ARBA" id="ARBA00022989"/>
    </source>
</evidence>
<feature type="transmembrane region" description="Helical" evidence="19">
    <location>
        <begin position="180"/>
        <end position="204"/>
    </location>
</feature>
<dbReference type="GO" id="GO:0005886">
    <property type="term" value="C:plasma membrane"/>
    <property type="evidence" value="ECO:0007669"/>
    <property type="project" value="UniProtKB-SubCell"/>
</dbReference>
<feature type="transmembrane region" description="Helical" evidence="19">
    <location>
        <begin position="153"/>
        <end position="174"/>
    </location>
</feature>
<feature type="transmembrane region" description="Helical" evidence="19">
    <location>
        <begin position="121"/>
        <end position="141"/>
    </location>
</feature>
<organism evidence="20 21">
    <name type="scientific">Mycoplasma capricolum subsp. capricolum 14232</name>
    <dbReference type="NCBI Taxonomy" id="1188238"/>
    <lineage>
        <taxon>Bacteria</taxon>
        <taxon>Bacillati</taxon>
        <taxon>Mycoplasmatota</taxon>
        <taxon>Mollicutes</taxon>
        <taxon>Mycoplasmataceae</taxon>
        <taxon>Mycoplasma</taxon>
    </lineage>
</organism>
<evidence type="ECO:0000256" key="14">
    <source>
        <dbReference type="ARBA" id="ARBA00023098"/>
    </source>
</evidence>
<name>A0A084ESM9_MYCCA</name>
<dbReference type="GO" id="GO:0016024">
    <property type="term" value="P:CDP-diacylglycerol biosynthetic process"/>
    <property type="evidence" value="ECO:0007669"/>
    <property type="project" value="UniProtKB-UniPathway"/>
</dbReference>
<dbReference type="EMBL" id="JFDO01000003">
    <property type="protein sequence ID" value="KEZ20971.1"/>
    <property type="molecule type" value="Genomic_DNA"/>
</dbReference>
<evidence type="ECO:0000256" key="15">
    <source>
        <dbReference type="ARBA" id="ARBA00023136"/>
    </source>
</evidence>
<evidence type="ECO:0000256" key="8">
    <source>
        <dbReference type="ARBA" id="ARBA00022475"/>
    </source>
</evidence>
<comment type="pathway">
    <text evidence="3 18">Phospholipid metabolism; CDP-diacylglycerol biosynthesis; CDP-diacylglycerol from sn-glycerol 3-phosphate: step 3/3.</text>
</comment>
<dbReference type="RefSeq" id="WP_036430934.1">
    <property type="nucleotide sequence ID" value="NZ_JFDO01000003.1"/>
</dbReference>
<keyword evidence="12 18" id="KW-0548">Nucleotidyltransferase</keyword>
<dbReference type="Pfam" id="PF01148">
    <property type="entry name" value="CTP_transf_1"/>
    <property type="match status" value="1"/>
</dbReference>
<evidence type="ECO:0000256" key="19">
    <source>
        <dbReference type="SAM" id="Phobius"/>
    </source>
</evidence>
<evidence type="ECO:0000256" key="2">
    <source>
        <dbReference type="ARBA" id="ARBA00004651"/>
    </source>
</evidence>
<keyword evidence="10 18" id="KW-0808">Transferase</keyword>
<keyword evidence="17" id="KW-1208">Phospholipid metabolism</keyword>
<evidence type="ECO:0000256" key="18">
    <source>
        <dbReference type="RuleBase" id="RU003938"/>
    </source>
</evidence>
<comment type="similarity">
    <text evidence="5 18">Belongs to the CDS family.</text>
</comment>
<accession>A0A084ESM9</accession>
<dbReference type="PANTHER" id="PTHR46382">
    <property type="entry name" value="PHOSPHATIDATE CYTIDYLYLTRANSFERASE"/>
    <property type="match status" value="1"/>
</dbReference>
<dbReference type="PROSITE" id="PS01315">
    <property type="entry name" value="CDS"/>
    <property type="match status" value="1"/>
</dbReference>
<comment type="catalytic activity">
    <reaction evidence="1 18">
        <text>a 1,2-diacyl-sn-glycero-3-phosphate + CTP + H(+) = a CDP-1,2-diacyl-sn-glycerol + diphosphate</text>
        <dbReference type="Rhea" id="RHEA:16229"/>
        <dbReference type="ChEBI" id="CHEBI:15378"/>
        <dbReference type="ChEBI" id="CHEBI:33019"/>
        <dbReference type="ChEBI" id="CHEBI:37563"/>
        <dbReference type="ChEBI" id="CHEBI:58332"/>
        <dbReference type="ChEBI" id="CHEBI:58608"/>
        <dbReference type="EC" id="2.7.7.41"/>
    </reaction>
</comment>
<evidence type="ECO:0000313" key="21">
    <source>
        <dbReference type="Proteomes" id="UP000028533"/>
    </source>
</evidence>
<evidence type="ECO:0000256" key="1">
    <source>
        <dbReference type="ARBA" id="ARBA00001698"/>
    </source>
</evidence>
<evidence type="ECO:0000256" key="3">
    <source>
        <dbReference type="ARBA" id="ARBA00005119"/>
    </source>
</evidence>
<evidence type="ECO:0000256" key="9">
    <source>
        <dbReference type="ARBA" id="ARBA00022516"/>
    </source>
</evidence>
<feature type="transmembrane region" description="Helical" evidence="19">
    <location>
        <begin position="89"/>
        <end position="106"/>
    </location>
</feature>
<comment type="subcellular location">
    <subcellularLocation>
        <location evidence="2">Cell membrane</location>
        <topology evidence="2">Multi-pass membrane protein</topology>
    </subcellularLocation>
</comment>
<gene>
    <name evidence="20" type="primary">cdsA</name>
    <name evidence="20" type="ORF">MCAPa_0400</name>
</gene>
<keyword evidence="15 19" id="KW-0472">Membrane</keyword>
<keyword evidence="9" id="KW-0444">Lipid biosynthesis</keyword>
<dbReference type="Proteomes" id="UP000028533">
    <property type="component" value="Unassembled WGS sequence"/>
</dbReference>
<feature type="transmembrane region" description="Helical" evidence="19">
    <location>
        <begin position="225"/>
        <end position="249"/>
    </location>
</feature>
<keyword evidence="11 18" id="KW-0812">Transmembrane</keyword>
<evidence type="ECO:0000256" key="12">
    <source>
        <dbReference type="ARBA" id="ARBA00022695"/>
    </source>
</evidence>
<keyword evidence="8" id="KW-1003">Cell membrane</keyword>
<comment type="pathway">
    <text evidence="4">Lipid metabolism.</text>
</comment>